<evidence type="ECO:0000256" key="1">
    <source>
        <dbReference type="SAM" id="MobiDB-lite"/>
    </source>
</evidence>
<evidence type="ECO:0000313" key="3">
    <source>
        <dbReference type="Proteomes" id="UP001175271"/>
    </source>
</evidence>
<proteinExistence type="predicted"/>
<feature type="region of interest" description="Disordered" evidence="1">
    <location>
        <begin position="213"/>
        <end position="261"/>
    </location>
</feature>
<feature type="compositionally biased region" description="Basic and acidic residues" evidence="1">
    <location>
        <begin position="88"/>
        <end position="103"/>
    </location>
</feature>
<evidence type="ECO:0000313" key="2">
    <source>
        <dbReference type="EMBL" id="KAK0413663.1"/>
    </source>
</evidence>
<comment type="caution">
    <text evidence="2">The sequence shown here is derived from an EMBL/GenBank/DDBJ whole genome shotgun (WGS) entry which is preliminary data.</text>
</comment>
<gene>
    <name evidence="2" type="ORF">QR680_006933</name>
</gene>
<reference evidence="2" key="1">
    <citation type="submission" date="2023-06" db="EMBL/GenBank/DDBJ databases">
        <title>Genomic analysis of the entomopathogenic nematode Steinernema hermaphroditum.</title>
        <authorList>
            <person name="Schwarz E.M."/>
            <person name="Heppert J.K."/>
            <person name="Baniya A."/>
            <person name="Schwartz H.T."/>
            <person name="Tan C.-H."/>
            <person name="Antoshechkin I."/>
            <person name="Sternberg P.W."/>
            <person name="Goodrich-Blair H."/>
            <person name="Dillman A.R."/>
        </authorList>
    </citation>
    <scope>NUCLEOTIDE SEQUENCE</scope>
    <source>
        <strain evidence="2">PS9179</strain>
        <tissue evidence="2">Whole animal</tissue>
    </source>
</reference>
<feature type="compositionally biased region" description="Basic and acidic residues" evidence="1">
    <location>
        <begin position="48"/>
        <end position="61"/>
    </location>
</feature>
<protein>
    <submittedName>
        <fullName evidence="2">Uncharacterized protein</fullName>
    </submittedName>
</protein>
<accession>A0AA39HWY4</accession>
<keyword evidence="3" id="KW-1185">Reference proteome</keyword>
<name>A0AA39HWY4_9BILA</name>
<feature type="region of interest" description="Disordered" evidence="1">
    <location>
        <begin position="48"/>
        <end position="181"/>
    </location>
</feature>
<dbReference type="AlphaFoldDB" id="A0AA39HWY4"/>
<sequence>MENVVAQMQRIICDLQKDVDLLRRSSADELMKLANRNADLEKRVEMLERQLKPTLLVKKEPVDDEESPPEDQRPLQQERPSSDPPASKNERAEFDDRTPEEQRPTPSSTSAPHADHPAPDARPPLRACQVFSIPPSPSQTEQRQRYIMRISRTKLAALQSQQARPAPSVPRQRDRPQKMRNIGPVIRGAYARAEHEARLGSVAAIAMPAEDVEDRLLTRRNRPRRSCSWDRDGMYAGMTAPERRRKRSRSRSAGPRNNPST</sequence>
<dbReference type="EMBL" id="JAUCMV010000003">
    <property type="protein sequence ID" value="KAK0413663.1"/>
    <property type="molecule type" value="Genomic_DNA"/>
</dbReference>
<organism evidence="2 3">
    <name type="scientific">Steinernema hermaphroditum</name>
    <dbReference type="NCBI Taxonomy" id="289476"/>
    <lineage>
        <taxon>Eukaryota</taxon>
        <taxon>Metazoa</taxon>
        <taxon>Ecdysozoa</taxon>
        <taxon>Nematoda</taxon>
        <taxon>Chromadorea</taxon>
        <taxon>Rhabditida</taxon>
        <taxon>Tylenchina</taxon>
        <taxon>Panagrolaimomorpha</taxon>
        <taxon>Strongyloidoidea</taxon>
        <taxon>Steinernematidae</taxon>
        <taxon>Steinernema</taxon>
    </lineage>
</organism>
<dbReference type="Proteomes" id="UP001175271">
    <property type="component" value="Unassembled WGS sequence"/>
</dbReference>